<proteinExistence type="predicted"/>
<dbReference type="InterPro" id="IPR025758">
    <property type="entry name" value="Fic/DOC_N"/>
</dbReference>
<feature type="domain" description="Fic/DOC N-terminal" evidence="1">
    <location>
        <begin position="10"/>
        <end position="64"/>
    </location>
</feature>
<comment type="caution">
    <text evidence="2">The sequence shown here is derived from an EMBL/GenBank/DDBJ whole genome shotgun (WGS) entry which is preliminary data.</text>
</comment>
<dbReference type="Proteomes" id="UP000186341">
    <property type="component" value="Unassembled WGS sequence"/>
</dbReference>
<organism evidence="2 3">
    <name type="scientific">Ileibacterium valens</name>
    <dbReference type="NCBI Taxonomy" id="1862668"/>
    <lineage>
        <taxon>Bacteria</taxon>
        <taxon>Bacillati</taxon>
        <taxon>Bacillota</taxon>
        <taxon>Erysipelotrichia</taxon>
        <taxon>Erysipelotrichales</taxon>
        <taxon>Erysipelotrichaceae</taxon>
        <taxon>Ileibacterium</taxon>
    </lineage>
</organism>
<dbReference type="Pfam" id="PF13784">
    <property type="entry name" value="Fic_N"/>
    <property type="match status" value="1"/>
</dbReference>
<dbReference type="AlphaFoldDB" id="A0A1U7NJ38"/>
<evidence type="ECO:0000313" key="2">
    <source>
        <dbReference type="EMBL" id="OLU43044.1"/>
    </source>
</evidence>
<evidence type="ECO:0000259" key="1">
    <source>
        <dbReference type="Pfam" id="PF13784"/>
    </source>
</evidence>
<protein>
    <recommendedName>
        <fullName evidence="1">Fic/DOC N-terminal domain-containing protein</fullName>
    </recommendedName>
</protein>
<name>A0A1U7NJ38_9FIRM</name>
<accession>A0A1U7NJ38</accession>
<evidence type="ECO:0000313" key="3">
    <source>
        <dbReference type="Proteomes" id="UP000186341"/>
    </source>
</evidence>
<dbReference type="EMBL" id="MPJW01000027">
    <property type="protein sequence ID" value="OLU43044.1"/>
    <property type="molecule type" value="Genomic_DNA"/>
</dbReference>
<reference evidence="2 3" key="1">
    <citation type="submission" date="2016-11" db="EMBL/GenBank/DDBJ databases">
        <title>Description of two novel members of the family Erysipelotrichaceae: Ileibacterium lipovorans gen. nov., sp. nov. and Dubosiella newyorkensis, gen. nov., sp. nov.</title>
        <authorList>
            <person name="Cox L.M."/>
            <person name="Sohn J."/>
            <person name="Tyrrell K.L."/>
            <person name="Citron D.M."/>
            <person name="Lawson P.A."/>
            <person name="Patel N.B."/>
            <person name="Iizumi T."/>
            <person name="Perez-Perez G.I."/>
            <person name="Goldstein E.J."/>
            <person name="Blaser M.J."/>
        </authorList>
    </citation>
    <scope>NUCLEOTIDE SEQUENCE [LARGE SCALE GENOMIC DNA]</scope>
    <source>
        <strain evidence="2 3">NYU-BL-A3</strain>
    </source>
</reference>
<keyword evidence="3" id="KW-1185">Reference proteome</keyword>
<gene>
    <name evidence="2" type="ORF">BO222_00725</name>
</gene>
<sequence>MLKLINSIHKKNADLQGLISALPYSFILLNDAILTEIKMSNEIEGIHSSRKELKNALTNEMNKDNRFSALVH</sequence>